<dbReference type="Pfam" id="PF08530">
    <property type="entry name" value="PepX_C"/>
    <property type="match status" value="1"/>
</dbReference>
<dbReference type="SUPFAM" id="SSF49785">
    <property type="entry name" value="Galactose-binding domain-like"/>
    <property type="match status" value="1"/>
</dbReference>
<dbReference type="InterPro" id="IPR008979">
    <property type="entry name" value="Galactose-bd-like_sf"/>
</dbReference>
<dbReference type="AlphaFoldDB" id="E7C4R1"/>
<dbReference type="SMART" id="SM00939">
    <property type="entry name" value="PepX_C"/>
    <property type="match status" value="1"/>
</dbReference>
<evidence type="ECO:0000259" key="1">
    <source>
        <dbReference type="SMART" id="SM00939"/>
    </source>
</evidence>
<name>E7C4R1_9PROT</name>
<proteinExistence type="predicted"/>
<protein>
    <submittedName>
        <fullName evidence="2">Predicted acyl esterases</fullName>
    </submittedName>
</protein>
<feature type="domain" description="Xaa-Pro dipeptidyl-peptidase C-terminal" evidence="1">
    <location>
        <begin position="1"/>
        <end position="135"/>
    </location>
</feature>
<dbReference type="Gene3D" id="2.60.120.260">
    <property type="entry name" value="Galactose-binding domain-like"/>
    <property type="match status" value="1"/>
</dbReference>
<organism evidence="2">
    <name type="scientific">uncultured Rhodospirillales bacterium HF0500_02H05</name>
    <dbReference type="NCBI Taxonomy" id="723610"/>
    <lineage>
        <taxon>Bacteria</taxon>
        <taxon>Pseudomonadati</taxon>
        <taxon>Pseudomonadota</taxon>
        <taxon>Alphaproteobacteria</taxon>
        <taxon>Rhodospirillales</taxon>
        <taxon>environmental samples</taxon>
    </lineage>
</organism>
<reference evidence="2" key="1">
    <citation type="submission" date="2010-01" db="EMBL/GenBank/DDBJ databases">
        <title>Genome fragments of uncultured bacteria from the North Pacific subtropical Gyre.</title>
        <authorList>
            <person name="Pham V.D."/>
            <person name="Delong E.F."/>
        </authorList>
    </citation>
    <scope>NUCLEOTIDE SEQUENCE</scope>
</reference>
<dbReference type="EMBL" id="GU567985">
    <property type="protein sequence ID" value="ADI22435.1"/>
    <property type="molecule type" value="Genomic_DNA"/>
</dbReference>
<dbReference type="GO" id="GO:0008239">
    <property type="term" value="F:dipeptidyl-peptidase activity"/>
    <property type="evidence" value="ECO:0007669"/>
    <property type="project" value="InterPro"/>
</dbReference>
<evidence type="ECO:0000313" key="2">
    <source>
        <dbReference type="EMBL" id="ADI22435.1"/>
    </source>
</evidence>
<sequence>MGRPVLHIDLECDADWSNLCARLVDVHPDGTATRVSFGVLNLAHRDLDANYADPQAMPRGKKVAIELVLDACGYRFKPGHRIRLALSTSYWPMILPPPFDAGLTIAPSSIRFDLPLLGDHDKIIVKEPENPDPLPTYIEHKPSRTERSVHHNLTQNETRYRIYEDTGLFEHPDSRLATRQVRSETWTINPLDPNSMRGEAAWTCDLQRDDWFVRTDCHAELSCDRDNWYVSAWVIAYEGTDQIFEKKWEKSIPRNFM</sequence>
<dbReference type="InterPro" id="IPR013736">
    <property type="entry name" value="Xaa-Pro_dipept_C"/>
</dbReference>
<accession>E7C4R1</accession>